<feature type="transmembrane region" description="Helical" evidence="1">
    <location>
        <begin position="6"/>
        <end position="25"/>
    </location>
</feature>
<feature type="transmembrane region" description="Helical" evidence="1">
    <location>
        <begin position="245"/>
        <end position="265"/>
    </location>
</feature>
<proteinExistence type="predicted"/>
<comment type="caution">
    <text evidence="2">The sequence shown here is derived from an EMBL/GenBank/DDBJ whole genome shotgun (WGS) entry which is preliminary data.</text>
</comment>
<keyword evidence="1" id="KW-0812">Transmembrane</keyword>
<evidence type="ECO:0000313" key="2">
    <source>
        <dbReference type="EMBL" id="TQN37933.1"/>
    </source>
</evidence>
<organism evidence="2 3">
    <name type="scientific">Blastococcus colisei</name>
    <dbReference type="NCBI Taxonomy" id="1564162"/>
    <lineage>
        <taxon>Bacteria</taxon>
        <taxon>Bacillati</taxon>
        <taxon>Actinomycetota</taxon>
        <taxon>Actinomycetes</taxon>
        <taxon>Geodermatophilales</taxon>
        <taxon>Geodermatophilaceae</taxon>
        <taxon>Blastococcus</taxon>
    </lineage>
</organism>
<keyword evidence="1" id="KW-1133">Transmembrane helix</keyword>
<feature type="transmembrane region" description="Helical" evidence="1">
    <location>
        <begin position="66"/>
        <end position="89"/>
    </location>
</feature>
<sequence>MWVLGGLAAWLAIALVVAVVIGRSIRLADRRAAGAALGATLPQAEPRAVRRPAAVRERRRAVPVPALGVALFAIAVALETTGYVVRLTGATGETARLLSMDAPFSLPRMYVAALFAAAAFAALAGAGSIPGRRTWWLAVGAVAGGIAAVKAGSTVHATALQPVIRAVGAEGAFALSALAATAVVGTLWFLSRTERRDRRRILSVLALYAGASVGLSAVSGAVAEEFGRISTGAAAATFVEESGEALAGVGFLVAVLVGVAPRLVLPAAWALRRSADAHTLELPEAVPGRATADGAARH</sequence>
<dbReference type="EMBL" id="VFQE01000002">
    <property type="protein sequence ID" value="TQN37933.1"/>
    <property type="molecule type" value="Genomic_DNA"/>
</dbReference>
<protein>
    <submittedName>
        <fullName evidence="2">Uncharacterized protein</fullName>
    </submittedName>
</protein>
<accession>A0A543P1N0</accession>
<feature type="transmembrane region" description="Helical" evidence="1">
    <location>
        <begin position="109"/>
        <end position="127"/>
    </location>
</feature>
<feature type="transmembrane region" description="Helical" evidence="1">
    <location>
        <begin position="202"/>
        <end position="223"/>
    </location>
</feature>
<dbReference type="Proteomes" id="UP000319865">
    <property type="component" value="Unassembled WGS sequence"/>
</dbReference>
<keyword evidence="1" id="KW-0472">Membrane</keyword>
<gene>
    <name evidence="2" type="ORF">FHU33_4606</name>
</gene>
<feature type="transmembrane region" description="Helical" evidence="1">
    <location>
        <begin position="172"/>
        <end position="190"/>
    </location>
</feature>
<feature type="transmembrane region" description="Helical" evidence="1">
    <location>
        <begin position="134"/>
        <end position="152"/>
    </location>
</feature>
<dbReference type="AlphaFoldDB" id="A0A543P1N0"/>
<dbReference type="OrthoDB" id="5195638at2"/>
<keyword evidence="3" id="KW-1185">Reference proteome</keyword>
<reference evidence="2 3" key="1">
    <citation type="submission" date="2019-06" db="EMBL/GenBank/DDBJ databases">
        <title>Sequencing the genomes of 1000 actinobacteria strains.</title>
        <authorList>
            <person name="Klenk H.-P."/>
        </authorList>
    </citation>
    <scope>NUCLEOTIDE SEQUENCE [LARGE SCALE GENOMIC DNA]</scope>
    <source>
        <strain evidence="2 3">DSM 46837</strain>
    </source>
</reference>
<evidence type="ECO:0000256" key="1">
    <source>
        <dbReference type="SAM" id="Phobius"/>
    </source>
</evidence>
<name>A0A543P1N0_9ACTN</name>
<evidence type="ECO:0000313" key="3">
    <source>
        <dbReference type="Proteomes" id="UP000319865"/>
    </source>
</evidence>